<dbReference type="PROSITE" id="PS51032">
    <property type="entry name" value="AP2_ERF"/>
    <property type="match status" value="1"/>
</dbReference>
<evidence type="ECO:0000256" key="2">
    <source>
        <dbReference type="ARBA" id="ARBA00023015"/>
    </source>
</evidence>
<dbReference type="GO" id="GO:0005634">
    <property type="term" value="C:nucleus"/>
    <property type="evidence" value="ECO:0007669"/>
    <property type="project" value="UniProtKB-SubCell"/>
</dbReference>
<keyword evidence="3" id="KW-0238">DNA-binding</keyword>
<dbReference type="InterPro" id="IPR001471">
    <property type="entry name" value="AP2/ERF_dom"/>
</dbReference>
<dbReference type="GO" id="GO:0003677">
    <property type="term" value="F:DNA binding"/>
    <property type="evidence" value="ECO:0007669"/>
    <property type="project" value="UniProtKB-KW"/>
</dbReference>
<keyword evidence="5" id="KW-0539">Nucleus</keyword>
<dbReference type="AlphaFoldDB" id="A0A8J5EYI2"/>
<evidence type="ECO:0000256" key="5">
    <source>
        <dbReference type="ARBA" id="ARBA00023242"/>
    </source>
</evidence>
<gene>
    <name evidence="8" type="ORF">ZIOFF_066337</name>
</gene>
<evidence type="ECO:0000256" key="3">
    <source>
        <dbReference type="ARBA" id="ARBA00023125"/>
    </source>
</evidence>
<dbReference type="GO" id="GO:0003700">
    <property type="term" value="F:DNA-binding transcription factor activity"/>
    <property type="evidence" value="ECO:0007669"/>
    <property type="project" value="InterPro"/>
</dbReference>
<dbReference type="EMBL" id="JACMSC010000018">
    <property type="protein sequence ID" value="KAG6477085.1"/>
    <property type="molecule type" value="Genomic_DNA"/>
</dbReference>
<evidence type="ECO:0000256" key="6">
    <source>
        <dbReference type="SAM" id="MobiDB-lite"/>
    </source>
</evidence>
<sequence length="236" mass="26063">MDVAMFMMPVKRSEDVEVTPKALQSSFELRKCDAAGPGTVRIFCVDHDAMDSEEDRDVCRRVRRYDREVHFVRRGVGADKSRPVRIRKLPTASPSVSVDHAAAAGGVGATESKFRSGRGGSTRPRFVTPWRRVRVWLSTYNTAEEATKVYNSVAIQIRDTGTTTNFSLPKSPHPPPQRNGLPPVADSNAAGLSLPWQVSDILSFEEPVAAEDNFMGLRAAERSLFEDDSAHISSDM</sequence>
<dbReference type="Proteomes" id="UP000734854">
    <property type="component" value="Unassembled WGS sequence"/>
</dbReference>
<evidence type="ECO:0000313" key="9">
    <source>
        <dbReference type="Proteomes" id="UP000734854"/>
    </source>
</evidence>
<evidence type="ECO:0000313" key="8">
    <source>
        <dbReference type="EMBL" id="KAG6477085.1"/>
    </source>
</evidence>
<dbReference type="InterPro" id="IPR050913">
    <property type="entry name" value="AP2/ERF_ERF"/>
</dbReference>
<proteinExistence type="predicted"/>
<keyword evidence="9" id="KW-1185">Reference proteome</keyword>
<reference evidence="8 9" key="1">
    <citation type="submission" date="2020-08" db="EMBL/GenBank/DDBJ databases">
        <title>Plant Genome Project.</title>
        <authorList>
            <person name="Zhang R.-G."/>
        </authorList>
    </citation>
    <scope>NUCLEOTIDE SEQUENCE [LARGE SCALE GENOMIC DNA]</scope>
    <source>
        <tissue evidence="8">Rhizome</tissue>
    </source>
</reference>
<dbReference type="PANTHER" id="PTHR31194">
    <property type="entry name" value="SHN SHINE , DNA BINDING / TRANSCRIPTION FACTOR"/>
    <property type="match status" value="1"/>
</dbReference>
<feature type="domain" description="AP2/ERF" evidence="7">
    <location>
        <begin position="72"/>
        <end position="167"/>
    </location>
</feature>
<dbReference type="SUPFAM" id="SSF54171">
    <property type="entry name" value="DNA-binding domain"/>
    <property type="match status" value="1"/>
</dbReference>
<comment type="subcellular location">
    <subcellularLocation>
        <location evidence="1">Nucleus</location>
    </subcellularLocation>
</comment>
<dbReference type="PANTHER" id="PTHR31194:SF140">
    <property type="entry name" value="ETHYLENE-RESPONSIVE TRANSCRIPTION FACTOR CRF2"/>
    <property type="match status" value="1"/>
</dbReference>
<dbReference type="Gene3D" id="3.30.730.10">
    <property type="entry name" value="AP2/ERF domain"/>
    <property type="match status" value="1"/>
</dbReference>
<evidence type="ECO:0000256" key="4">
    <source>
        <dbReference type="ARBA" id="ARBA00023163"/>
    </source>
</evidence>
<feature type="region of interest" description="Disordered" evidence="6">
    <location>
        <begin position="163"/>
        <end position="186"/>
    </location>
</feature>
<dbReference type="InterPro" id="IPR036955">
    <property type="entry name" value="AP2/ERF_dom_sf"/>
</dbReference>
<evidence type="ECO:0000259" key="7">
    <source>
        <dbReference type="PROSITE" id="PS51032"/>
    </source>
</evidence>
<keyword evidence="2" id="KW-0805">Transcription regulation</keyword>
<protein>
    <recommendedName>
        <fullName evidence="7">AP2/ERF domain-containing protein</fullName>
    </recommendedName>
</protein>
<dbReference type="InterPro" id="IPR016177">
    <property type="entry name" value="DNA-bd_dom_sf"/>
</dbReference>
<organism evidence="8 9">
    <name type="scientific">Zingiber officinale</name>
    <name type="common">Ginger</name>
    <name type="synonym">Amomum zingiber</name>
    <dbReference type="NCBI Taxonomy" id="94328"/>
    <lineage>
        <taxon>Eukaryota</taxon>
        <taxon>Viridiplantae</taxon>
        <taxon>Streptophyta</taxon>
        <taxon>Embryophyta</taxon>
        <taxon>Tracheophyta</taxon>
        <taxon>Spermatophyta</taxon>
        <taxon>Magnoliopsida</taxon>
        <taxon>Liliopsida</taxon>
        <taxon>Zingiberales</taxon>
        <taxon>Zingiberaceae</taxon>
        <taxon>Zingiber</taxon>
    </lineage>
</organism>
<evidence type="ECO:0000256" key="1">
    <source>
        <dbReference type="ARBA" id="ARBA00004123"/>
    </source>
</evidence>
<accession>A0A8J5EYI2</accession>
<name>A0A8J5EYI2_ZINOF</name>
<comment type="caution">
    <text evidence="8">The sequence shown here is derived from an EMBL/GenBank/DDBJ whole genome shotgun (WGS) entry which is preliminary data.</text>
</comment>
<keyword evidence="4" id="KW-0804">Transcription</keyword>